<keyword evidence="2" id="KW-0677">Repeat</keyword>
<gene>
    <name evidence="3" type="ORF">CMU_027480</name>
</gene>
<dbReference type="VEuPathDB" id="CryptoDB:CMU_027480"/>
<dbReference type="SUPFAM" id="SSF52058">
    <property type="entry name" value="L domain-like"/>
    <property type="match status" value="1"/>
</dbReference>
<dbReference type="Proteomes" id="UP000001460">
    <property type="component" value="Unassembled WGS sequence"/>
</dbReference>
<proteinExistence type="predicted"/>
<dbReference type="PANTHER" id="PTHR46652:SF3">
    <property type="entry name" value="LEUCINE-RICH REPEAT-CONTAINING PROTEIN 9"/>
    <property type="match status" value="1"/>
</dbReference>
<dbReference type="OMA" id="NRIEEWN"/>
<organism evidence="3 4">
    <name type="scientific">Cryptosporidium muris (strain RN66)</name>
    <dbReference type="NCBI Taxonomy" id="441375"/>
    <lineage>
        <taxon>Eukaryota</taxon>
        <taxon>Sar</taxon>
        <taxon>Alveolata</taxon>
        <taxon>Apicomplexa</taxon>
        <taxon>Conoidasida</taxon>
        <taxon>Coccidia</taxon>
        <taxon>Eucoccidiorida</taxon>
        <taxon>Eimeriorina</taxon>
        <taxon>Cryptosporidiidae</taxon>
        <taxon>Cryptosporidium</taxon>
    </lineage>
</organism>
<dbReference type="InterPro" id="IPR003591">
    <property type="entry name" value="Leu-rich_rpt_typical-subtyp"/>
</dbReference>
<dbReference type="OrthoDB" id="7451790at2759"/>
<accession>B6ABI6</accession>
<dbReference type="AlphaFoldDB" id="B6ABI6"/>
<dbReference type="eggNOG" id="KOG0531">
    <property type="taxonomic scope" value="Eukaryota"/>
</dbReference>
<dbReference type="SMART" id="SM00369">
    <property type="entry name" value="LRR_TYP"/>
    <property type="match status" value="6"/>
</dbReference>
<dbReference type="InterPro" id="IPR050836">
    <property type="entry name" value="SDS22/Internalin_LRR"/>
</dbReference>
<dbReference type="Gene3D" id="3.80.10.10">
    <property type="entry name" value="Ribonuclease Inhibitor"/>
    <property type="match status" value="2"/>
</dbReference>
<sequence>MDTIEERSTNSNKSNRISLLRLGIDHLVSEDDEIINIQCGRIGKIENLYKCKNLKALILISNHIEKIENLNELKSLNILELYQNSIRKIEDLDELINLEVLDLSFNKIRKVENLGNLRNLRKLFLSSNRISIIEGLNSNTKLTLLELGGNRIRHIGNIEHLIQLEELWLGRNKITNFESLPNLVKLKSLSLQSNRLSEWALSFQHKCCNLKELYLSHNKLPSPPIGYFKNFKQLHTLDLAGNEISNLEEISNIMSLEELWLNDNCIDSLDQIELLKKLKNMKTLYIERNPLQLNLGPAYRMKILEILPWISQLDALSINSNIYLTSD</sequence>
<keyword evidence="1" id="KW-0433">Leucine-rich repeat</keyword>
<dbReference type="Pfam" id="PF13855">
    <property type="entry name" value="LRR_8"/>
    <property type="match status" value="1"/>
</dbReference>
<evidence type="ECO:0000256" key="2">
    <source>
        <dbReference type="ARBA" id="ARBA00022737"/>
    </source>
</evidence>
<keyword evidence="4" id="KW-1185">Reference proteome</keyword>
<dbReference type="SMART" id="SM00365">
    <property type="entry name" value="LRR_SD22"/>
    <property type="match status" value="9"/>
</dbReference>
<dbReference type="STRING" id="441375.B6ABI6"/>
<evidence type="ECO:0000256" key="1">
    <source>
        <dbReference type="ARBA" id="ARBA00022614"/>
    </source>
</evidence>
<evidence type="ECO:0000313" key="3">
    <source>
        <dbReference type="EMBL" id="EEA05738.1"/>
    </source>
</evidence>
<dbReference type="RefSeq" id="XP_002140087.1">
    <property type="nucleotide sequence ID" value="XM_002140051.1"/>
</dbReference>
<dbReference type="InterPro" id="IPR025875">
    <property type="entry name" value="Leu-rich_rpt_4"/>
</dbReference>
<reference evidence="3" key="1">
    <citation type="submission" date="2008-06" db="EMBL/GenBank/DDBJ databases">
        <authorList>
            <person name="Lorenzi H."/>
            <person name="Inman J."/>
            <person name="Miller J."/>
            <person name="Schobel S."/>
            <person name="Amedeo P."/>
            <person name="Caler E.V."/>
            <person name="da Silva J."/>
        </authorList>
    </citation>
    <scope>NUCLEOTIDE SEQUENCE [LARGE SCALE GENOMIC DNA]</scope>
    <source>
        <strain evidence="3">RN66</strain>
    </source>
</reference>
<dbReference type="Pfam" id="PF12799">
    <property type="entry name" value="LRR_4"/>
    <property type="match status" value="1"/>
</dbReference>
<dbReference type="PROSITE" id="PS51450">
    <property type="entry name" value="LRR"/>
    <property type="match status" value="8"/>
</dbReference>
<dbReference type="InterPro" id="IPR001611">
    <property type="entry name" value="Leu-rich_rpt"/>
</dbReference>
<dbReference type="InterPro" id="IPR032675">
    <property type="entry name" value="LRR_dom_sf"/>
</dbReference>
<name>B6ABI6_CRYMR</name>
<protein>
    <submittedName>
        <fullName evidence="3">Protein phosphatase 1 regulatory subunit 7, putative</fullName>
    </submittedName>
</protein>
<dbReference type="GeneID" id="6994969"/>
<evidence type="ECO:0000313" key="4">
    <source>
        <dbReference type="Proteomes" id="UP000001460"/>
    </source>
</evidence>
<dbReference type="EMBL" id="DS989727">
    <property type="protein sequence ID" value="EEA05738.1"/>
    <property type="molecule type" value="Genomic_DNA"/>
</dbReference>
<dbReference type="PANTHER" id="PTHR46652">
    <property type="entry name" value="LEUCINE-RICH REPEAT AND IQ DOMAIN-CONTAINING PROTEIN 1-RELATED"/>
    <property type="match status" value="1"/>
</dbReference>